<evidence type="ECO:0000313" key="3">
    <source>
        <dbReference type="Proteomes" id="UP000799092"/>
    </source>
</evidence>
<keyword evidence="3" id="KW-1185">Reference proteome</keyword>
<feature type="transmembrane region" description="Helical" evidence="1">
    <location>
        <begin position="119"/>
        <end position="140"/>
    </location>
</feature>
<feature type="transmembrane region" description="Helical" evidence="1">
    <location>
        <begin position="60"/>
        <end position="80"/>
    </location>
</feature>
<dbReference type="EMBL" id="WJNG01000002">
    <property type="protein sequence ID" value="MRH41474.1"/>
    <property type="molecule type" value="Genomic_DNA"/>
</dbReference>
<evidence type="ECO:0000256" key="1">
    <source>
        <dbReference type="SAM" id="Phobius"/>
    </source>
</evidence>
<dbReference type="RefSeq" id="WP_153735131.1">
    <property type="nucleotide sequence ID" value="NZ_WJNG01000002.1"/>
</dbReference>
<keyword evidence="1" id="KW-1133">Transmembrane helix</keyword>
<dbReference type="AlphaFoldDB" id="A0A6A8D7B6"/>
<name>A0A6A8D7B6_9BACI</name>
<keyword evidence="1" id="KW-0812">Transmembrane</keyword>
<feature type="transmembrane region" description="Helical" evidence="1">
    <location>
        <begin position="7"/>
        <end position="25"/>
    </location>
</feature>
<accession>A0A6A8D7B6</accession>
<proteinExistence type="predicted"/>
<reference evidence="2" key="1">
    <citation type="submission" date="2019-11" db="EMBL/GenBank/DDBJ databases">
        <authorList>
            <person name="Li J."/>
        </authorList>
    </citation>
    <scope>NUCLEOTIDE SEQUENCE</scope>
    <source>
        <strain evidence="2">B6B</strain>
    </source>
</reference>
<protein>
    <submittedName>
        <fullName evidence="2">Uncharacterized protein</fullName>
    </submittedName>
</protein>
<organism evidence="2 3">
    <name type="scientific">Aquibacillus halophilus</name>
    <dbReference type="NCBI Taxonomy" id="930132"/>
    <lineage>
        <taxon>Bacteria</taxon>
        <taxon>Bacillati</taxon>
        <taxon>Bacillota</taxon>
        <taxon>Bacilli</taxon>
        <taxon>Bacillales</taxon>
        <taxon>Bacillaceae</taxon>
        <taxon>Aquibacillus</taxon>
    </lineage>
</organism>
<feature type="transmembrane region" description="Helical" evidence="1">
    <location>
        <begin position="92"/>
        <end position="112"/>
    </location>
</feature>
<dbReference type="OrthoDB" id="2645840at2"/>
<gene>
    <name evidence="2" type="ORF">GH741_02155</name>
</gene>
<evidence type="ECO:0000313" key="2">
    <source>
        <dbReference type="EMBL" id="MRH41474.1"/>
    </source>
</evidence>
<sequence length="146" mass="16967">MTDSNKILIWILLPLIYGFISNTFMLIFPPFLSQLVLAVFWFWIGIKFSSFSGNKVKSFFIGNSIWLLTFILYLMQFVLLDDESRNMTIAIISQYYMLSFIWSGTKLALLFTDALNGTTIIIISYLFMLLIFTIGFLVGWTKKHNN</sequence>
<keyword evidence="1" id="KW-0472">Membrane</keyword>
<dbReference type="Proteomes" id="UP000799092">
    <property type="component" value="Unassembled WGS sequence"/>
</dbReference>
<comment type="caution">
    <text evidence="2">The sequence shown here is derived from an EMBL/GenBank/DDBJ whole genome shotgun (WGS) entry which is preliminary data.</text>
</comment>
<feature type="transmembrane region" description="Helical" evidence="1">
    <location>
        <begin position="31"/>
        <end position="48"/>
    </location>
</feature>